<evidence type="ECO:0000313" key="3">
    <source>
        <dbReference type="Proteomes" id="UP000774326"/>
    </source>
</evidence>
<feature type="transmembrane region" description="Helical" evidence="1">
    <location>
        <begin position="251"/>
        <end position="270"/>
    </location>
</feature>
<organism evidence="2 3">
    <name type="scientific">Wickerhamomyces pijperi</name>
    <name type="common">Yeast</name>
    <name type="synonym">Pichia pijperi</name>
    <dbReference type="NCBI Taxonomy" id="599730"/>
    <lineage>
        <taxon>Eukaryota</taxon>
        <taxon>Fungi</taxon>
        <taxon>Dikarya</taxon>
        <taxon>Ascomycota</taxon>
        <taxon>Saccharomycotina</taxon>
        <taxon>Saccharomycetes</taxon>
        <taxon>Phaffomycetales</taxon>
        <taxon>Wickerhamomycetaceae</taxon>
        <taxon>Wickerhamomyces</taxon>
    </lineage>
</organism>
<comment type="caution">
    <text evidence="2">The sequence shown here is derived from an EMBL/GenBank/DDBJ whole genome shotgun (WGS) entry which is preliminary data.</text>
</comment>
<keyword evidence="1" id="KW-0812">Transmembrane</keyword>
<sequence length="385" mass="42679">MTSPSQPSTQHLELLLQECSKSKKKITTENFQSPVLEQETFRLTAIQLIEELISNAMKEMSTPKSKSNNRNDTPSIATFLMDNHPAKQQIFSEKDHSPHDGSDIARTSSSNVINAHTNPAPLRSTIRAPPLASFGDDRLAINHQTITSLEQKVADLTTELGTKSAEINSLNQRLTTLSLSDDGKASIISENKSELQGLRDQVRELQAFGESLDDRLPVNGLEKGFYRFMLEQTLVYTTSVMVSKVTRDDNMSAVLVGINIVLMIGTLFPSHKNYKPLSKRMPVALWPKIQNPGKCGRCLNFVRALLPWAMFTVLIACLGFGLGLGCVDGHSRWQTNIISKDGSWVNKMWAPTKFLLEDRVVYIGGLTDTALMTLINLVSTNSIFA</sequence>
<gene>
    <name evidence="2" type="ORF">WICPIJ_003968</name>
</gene>
<evidence type="ECO:0000256" key="1">
    <source>
        <dbReference type="SAM" id="Phobius"/>
    </source>
</evidence>
<accession>A0A9P8Q6R1</accession>
<reference evidence="2" key="1">
    <citation type="journal article" date="2021" name="Open Biol.">
        <title>Shared evolutionary footprints suggest mitochondrial oxidative damage underlies multiple complex I losses in fungi.</title>
        <authorList>
            <person name="Schikora-Tamarit M.A."/>
            <person name="Marcet-Houben M."/>
            <person name="Nosek J."/>
            <person name="Gabaldon T."/>
        </authorList>
    </citation>
    <scope>NUCLEOTIDE SEQUENCE</scope>
    <source>
        <strain evidence="2">CBS2887</strain>
    </source>
</reference>
<dbReference type="AlphaFoldDB" id="A0A9P8Q6R1"/>
<name>A0A9P8Q6R1_WICPI</name>
<dbReference type="Proteomes" id="UP000774326">
    <property type="component" value="Unassembled WGS sequence"/>
</dbReference>
<feature type="transmembrane region" description="Helical" evidence="1">
    <location>
        <begin position="304"/>
        <end position="324"/>
    </location>
</feature>
<dbReference type="EMBL" id="JAEUBG010002190">
    <property type="protein sequence ID" value="KAH3685031.1"/>
    <property type="molecule type" value="Genomic_DNA"/>
</dbReference>
<keyword evidence="3" id="KW-1185">Reference proteome</keyword>
<keyword evidence="1" id="KW-0472">Membrane</keyword>
<evidence type="ECO:0000313" key="2">
    <source>
        <dbReference type="EMBL" id="KAH3685031.1"/>
    </source>
</evidence>
<keyword evidence="1" id="KW-1133">Transmembrane helix</keyword>
<proteinExistence type="predicted"/>
<protein>
    <submittedName>
        <fullName evidence="2">Uncharacterized protein</fullName>
    </submittedName>
</protein>
<reference evidence="2" key="2">
    <citation type="submission" date="2021-01" db="EMBL/GenBank/DDBJ databases">
        <authorList>
            <person name="Schikora-Tamarit M.A."/>
        </authorList>
    </citation>
    <scope>NUCLEOTIDE SEQUENCE</scope>
    <source>
        <strain evidence="2">CBS2887</strain>
    </source>
</reference>